<organism evidence="1 2">
    <name type="scientific">Stegodyphus mimosarum</name>
    <name type="common">African social velvet spider</name>
    <dbReference type="NCBI Taxonomy" id="407821"/>
    <lineage>
        <taxon>Eukaryota</taxon>
        <taxon>Metazoa</taxon>
        <taxon>Ecdysozoa</taxon>
        <taxon>Arthropoda</taxon>
        <taxon>Chelicerata</taxon>
        <taxon>Arachnida</taxon>
        <taxon>Araneae</taxon>
        <taxon>Araneomorphae</taxon>
        <taxon>Entelegynae</taxon>
        <taxon>Eresoidea</taxon>
        <taxon>Eresidae</taxon>
        <taxon>Stegodyphus</taxon>
    </lineage>
</organism>
<dbReference type="Proteomes" id="UP000054359">
    <property type="component" value="Unassembled WGS sequence"/>
</dbReference>
<proteinExistence type="predicted"/>
<keyword evidence="2" id="KW-1185">Reference proteome</keyword>
<accession>A0A087THC7</accession>
<feature type="non-terminal residue" evidence="1">
    <location>
        <position position="44"/>
    </location>
</feature>
<reference evidence="1 2" key="1">
    <citation type="submission" date="2013-11" db="EMBL/GenBank/DDBJ databases">
        <title>Genome sequencing of Stegodyphus mimosarum.</title>
        <authorList>
            <person name="Bechsgaard J."/>
        </authorList>
    </citation>
    <scope>NUCLEOTIDE SEQUENCE [LARGE SCALE GENOMIC DNA]</scope>
</reference>
<protein>
    <submittedName>
        <fullName evidence="1">Uncharacterized protein</fullName>
    </submittedName>
</protein>
<evidence type="ECO:0000313" key="1">
    <source>
        <dbReference type="EMBL" id="KFM64516.1"/>
    </source>
</evidence>
<dbReference type="AlphaFoldDB" id="A0A087THC7"/>
<gene>
    <name evidence="1" type="ORF">X975_23570</name>
</gene>
<name>A0A087THC7_STEMI</name>
<sequence>ILVEEYQFLVKKSQHPTGTITEQLFSFLFLSASVLKDCRKIADF</sequence>
<dbReference type="EMBL" id="KK115235">
    <property type="protein sequence ID" value="KFM64516.1"/>
    <property type="molecule type" value="Genomic_DNA"/>
</dbReference>
<evidence type="ECO:0000313" key="2">
    <source>
        <dbReference type="Proteomes" id="UP000054359"/>
    </source>
</evidence>
<feature type="non-terminal residue" evidence="1">
    <location>
        <position position="1"/>
    </location>
</feature>